<dbReference type="PANTHER" id="PTHR13693:SF2">
    <property type="entry name" value="SERINE PALMITOYLTRANSFERASE 1"/>
    <property type="match status" value="1"/>
</dbReference>
<evidence type="ECO:0000256" key="2">
    <source>
        <dbReference type="ARBA" id="ARBA00004760"/>
    </source>
</evidence>
<dbReference type="GO" id="GO:0030170">
    <property type="term" value="F:pyridoxal phosphate binding"/>
    <property type="evidence" value="ECO:0007669"/>
    <property type="project" value="InterPro"/>
</dbReference>
<gene>
    <name evidence="13" type="ORF">JKF63_01937</name>
</gene>
<evidence type="ECO:0000256" key="5">
    <source>
        <dbReference type="ARBA" id="ARBA00013220"/>
    </source>
</evidence>
<dbReference type="GO" id="GO:0046512">
    <property type="term" value="P:sphingosine biosynthetic process"/>
    <property type="evidence" value="ECO:0007669"/>
    <property type="project" value="TreeGrafter"/>
</dbReference>
<evidence type="ECO:0000256" key="7">
    <source>
        <dbReference type="ARBA" id="ARBA00022898"/>
    </source>
</evidence>
<keyword evidence="14" id="KW-1185">Reference proteome</keyword>
<dbReference type="Pfam" id="PF00155">
    <property type="entry name" value="Aminotran_1_2"/>
    <property type="match status" value="1"/>
</dbReference>
<dbReference type="Gene3D" id="3.40.640.10">
    <property type="entry name" value="Type I PLP-dependent aspartate aminotransferase-like (Major domain)"/>
    <property type="match status" value="1"/>
</dbReference>
<evidence type="ECO:0000256" key="9">
    <source>
        <dbReference type="ARBA" id="ARBA00023098"/>
    </source>
</evidence>
<dbReference type="GO" id="GO:0016020">
    <property type="term" value="C:membrane"/>
    <property type="evidence" value="ECO:0007669"/>
    <property type="project" value="GOC"/>
</dbReference>
<dbReference type="GO" id="GO:0046513">
    <property type="term" value="P:ceramide biosynthetic process"/>
    <property type="evidence" value="ECO:0007669"/>
    <property type="project" value="TreeGrafter"/>
</dbReference>
<dbReference type="SUPFAM" id="SSF53383">
    <property type="entry name" value="PLP-dependent transferases"/>
    <property type="match status" value="1"/>
</dbReference>
<protein>
    <recommendedName>
        <fullName evidence="5">serine C-palmitoyltransferase</fullName>
        <ecNumber evidence="5">2.3.1.50</ecNumber>
    </recommendedName>
</protein>
<evidence type="ECO:0000256" key="3">
    <source>
        <dbReference type="ARBA" id="ARBA00004991"/>
    </source>
</evidence>
<comment type="caution">
    <text evidence="13">The sequence shown here is derived from an EMBL/GenBank/DDBJ whole genome shotgun (WGS) entry which is preliminary data.</text>
</comment>
<dbReference type="KEGG" id="phet:94288057"/>
<comment type="pathway">
    <text evidence="3">Sphingolipid metabolism.</text>
</comment>
<evidence type="ECO:0000256" key="8">
    <source>
        <dbReference type="ARBA" id="ARBA00022919"/>
    </source>
</evidence>
<evidence type="ECO:0000256" key="11">
    <source>
        <dbReference type="SAM" id="Phobius"/>
    </source>
</evidence>
<dbReference type="InterPro" id="IPR015422">
    <property type="entry name" value="PyrdxlP-dep_Trfase_small"/>
</dbReference>
<keyword evidence="11" id="KW-0472">Membrane</keyword>
<keyword evidence="6" id="KW-0808">Transferase</keyword>
<dbReference type="Gene3D" id="3.90.1150.10">
    <property type="entry name" value="Aspartate Aminotransferase, domain 1"/>
    <property type="match status" value="1"/>
</dbReference>
<dbReference type="EMBL" id="JAFJZO010000034">
    <property type="protein sequence ID" value="KAG5494102.1"/>
    <property type="molecule type" value="Genomic_DNA"/>
</dbReference>
<dbReference type="EC" id="2.3.1.50" evidence="5"/>
<dbReference type="AlphaFoldDB" id="A0A836HX45"/>
<evidence type="ECO:0000256" key="1">
    <source>
        <dbReference type="ARBA" id="ARBA00001933"/>
    </source>
</evidence>
<dbReference type="PANTHER" id="PTHR13693">
    <property type="entry name" value="CLASS II AMINOTRANSFERASE/8-AMINO-7-OXONONANOATE SYNTHASE"/>
    <property type="match status" value="1"/>
</dbReference>
<dbReference type="InterPro" id="IPR004839">
    <property type="entry name" value="Aminotransferase_I/II_large"/>
</dbReference>
<dbReference type="GO" id="GO:0005783">
    <property type="term" value="C:endoplasmic reticulum"/>
    <property type="evidence" value="ECO:0007669"/>
    <property type="project" value="TreeGrafter"/>
</dbReference>
<keyword evidence="10" id="KW-0012">Acyltransferase</keyword>
<proteinExistence type="inferred from homology"/>
<accession>A0A836HX45</accession>
<reference evidence="13 14" key="1">
    <citation type="submission" date="2021-02" db="EMBL/GenBank/DDBJ databases">
        <title>Porcisia hertigi Genome sequencing and assembly.</title>
        <authorList>
            <person name="Almutairi H."/>
            <person name="Gatherer D."/>
        </authorList>
    </citation>
    <scope>NUCLEOTIDE SEQUENCE [LARGE SCALE GENOMIC DNA]</scope>
    <source>
        <strain evidence="13 14">C119</strain>
    </source>
</reference>
<dbReference type="OrthoDB" id="3168162at2759"/>
<keyword evidence="9" id="KW-0443">Lipid metabolism</keyword>
<dbReference type="InterPro" id="IPR015421">
    <property type="entry name" value="PyrdxlP-dep_Trfase_major"/>
</dbReference>
<comment type="pathway">
    <text evidence="2">Lipid metabolism; sphingolipid metabolism.</text>
</comment>
<dbReference type="Proteomes" id="UP000674318">
    <property type="component" value="Unassembled WGS sequence"/>
</dbReference>
<dbReference type="RefSeq" id="XP_067754137.1">
    <property type="nucleotide sequence ID" value="XM_067897980.1"/>
</dbReference>
<keyword evidence="11" id="KW-0812">Transmembrane</keyword>
<keyword evidence="8" id="KW-0746">Sphingolipid metabolism</keyword>
<name>A0A836HX45_9TRYP</name>
<dbReference type="InterPro" id="IPR050087">
    <property type="entry name" value="AON_synthase_class-II"/>
</dbReference>
<evidence type="ECO:0000259" key="12">
    <source>
        <dbReference type="Pfam" id="PF00155"/>
    </source>
</evidence>
<evidence type="ECO:0000256" key="10">
    <source>
        <dbReference type="ARBA" id="ARBA00023315"/>
    </source>
</evidence>
<sequence>MSSALGMLPQQLWVHPFHLLLELFLAAALGYLLLQRLSRHLVAKPPRPVVMPSPEEQERRIAAFQSAPFRSECPVTSNVPVPEFHGITEVLGREGSHITIVRPGSNEVVECLDLATYDFHSFSTMPEIVEVARAAVNAYGVGSCGPRSFYGTIKPHLLVEQDLAKFLNTEDTIVYSLAYATVSTLISCFSGRDDYLVYDAGVNTSVMEGCVLSRSDIRSYMHCDMQSLEARLKEVVAKDGGGKPHRRFVVTEGVFMNTGDICPLPEILALCHMYKFRLVLDDSYGFGVLGKSGRGTPEQFGIPTMDVDVYIGSLSTSMGAVGGFCAGASNMIDHQRLAATAYVFSASLPPYVTASVSQSLVVLERDSTFVSNLQRHAKRMREYLRKSGFNTRKVKLIDSIDDVSPVIILGVVPAYVRSEGLERVEDRLQRIINTLQKKRVAVVRNVFTTDESVTNVSGLRIVAKSLATEAEVTTALKMIESAVKAEFA</sequence>
<feature type="transmembrane region" description="Helical" evidence="11">
    <location>
        <begin position="12"/>
        <end position="34"/>
    </location>
</feature>
<evidence type="ECO:0000256" key="4">
    <source>
        <dbReference type="ARBA" id="ARBA00008392"/>
    </source>
</evidence>
<comment type="cofactor">
    <cofactor evidence="1">
        <name>pyridoxal 5'-phosphate</name>
        <dbReference type="ChEBI" id="CHEBI:597326"/>
    </cofactor>
</comment>
<evidence type="ECO:0000256" key="6">
    <source>
        <dbReference type="ARBA" id="ARBA00022679"/>
    </source>
</evidence>
<evidence type="ECO:0000313" key="14">
    <source>
        <dbReference type="Proteomes" id="UP000674318"/>
    </source>
</evidence>
<comment type="similarity">
    <text evidence="4">Belongs to the class-II pyridoxal-phosphate-dependent aminotransferase family.</text>
</comment>
<feature type="domain" description="Aminotransferase class I/classII large" evidence="12">
    <location>
        <begin position="110"/>
        <end position="478"/>
    </location>
</feature>
<dbReference type="InterPro" id="IPR015424">
    <property type="entry name" value="PyrdxlP-dep_Trfase"/>
</dbReference>
<dbReference type="GeneID" id="94288057"/>
<keyword evidence="11" id="KW-1133">Transmembrane helix</keyword>
<dbReference type="GO" id="GO:0004758">
    <property type="term" value="F:serine C-palmitoyltransferase activity"/>
    <property type="evidence" value="ECO:0007669"/>
    <property type="project" value="TreeGrafter"/>
</dbReference>
<evidence type="ECO:0000313" key="13">
    <source>
        <dbReference type="EMBL" id="KAG5494102.1"/>
    </source>
</evidence>
<organism evidence="13 14">
    <name type="scientific">Porcisia hertigi</name>
    <dbReference type="NCBI Taxonomy" id="2761500"/>
    <lineage>
        <taxon>Eukaryota</taxon>
        <taxon>Discoba</taxon>
        <taxon>Euglenozoa</taxon>
        <taxon>Kinetoplastea</taxon>
        <taxon>Metakinetoplastina</taxon>
        <taxon>Trypanosomatida</taxon>
        <taxon>Trypanosomatidae</taxon>
        <taxon>Leishmaniinae</taxon>
        <taxon>Porcisia</taxon>
    </lineage>
</organism>
<keyword evidence="7" id="KW-0663">Pyridoxal phosphate</keyword>